<evidence type="ECO:0000313" key="13">
    <source>
        <dbReference type="Proteomes" id="UP000224915"/>
    </source>
</evidence>
<feature type="transmembrane region" description="Helical" evidence="10">
    <location>
        <begin position="75"/>
        <end position="92"/>
    </location>
</feature>
<organism evidence="12 13">
    <name type="scientific">Serinibacter salmoneus</name>
    <dbReference type="NCBI Taxonomy" id="556530"/>
    <lineage>
        <taxon>Bacteria</taxon>
        <taxon>Bacillati</taxon>
        <taxon>Actinomycetota</taxon>
        <taxon>Actinomycetes</taxon>
        <taxon>Micrococcales</taxon>
        <taxon>Beutenbergiaceae</taxon>
        <taxon>Serinibacter</taxon>
    </lineage>
</organism>
<keyword evidence="10" id="KW-0472">Membrane</keyword>
<dbReference type="Pfam" id="PF07730">
    <property type="entry name" value="HisKA_3"/>
    <property type="match status" value="1"/>
</dbReference>
<dbReference type="SUPFAM" id="SSF55874">
    <property type="entry name" value="ATPase domain of HSP90 chaperone/DNA topoisomerase II/histidine kinase"/>
    <property type="match status" value="1"/>
</dbReference>
<dbReference type="Gene3D" id="1.20.5.1930">
    <property type="match status" value="1"/>
</dbReference>
<evidence type="ECO:0000256" key="9">
    <source>
        <dbReference type="SAM" id="MobiDB-lite"/>
    </source>
</evidence>
<evidence type="ECO:0000256" key="6">
    <source>
        <dbReference type="ARBA" id="ARBA00022777"/>
    </source>
</evidence>
<proteinExistence type="predicted"/>
<dbReference type="EMBL" id="PDJD01000001">
    <property type="protein sequence ID" value="PFG19023.1"/>
    <property type="molecule type" value="Genomic_DNA"/>
</dbReference>
<evidence type="ECO:0000256" key="8">
    <source>
        <dbReference type="ARBA" id="ARBA00023012"/>
    </source>
</evidence>
<protein>
    <recommendedName>
        <fullName evidence="2">histidine kinase</fullName>
        <ecNumber evidence="2">2.7.13.3</ecNumber>
    </recommendedName>
</protein>
<dbReference type="CDD" id="cd16917">
    <property type="entry name" value="HATPase_UhpB-NarQ-NarX-like"/>
    <property type="match status" value="1"/>
</dbReference>
<keyword evidence="10" id="KW-0812">Transmembrane</keyword>
<evidence type="ECO:0000256" key="1">
    <source>
        <dbReference type="ARBA" id="ARBA00000085"/>
    </source>
</evidence>
<gene>
    <name evidence="12" type="ORF">ATL40_0577</name>
</gene>
<feature type="region of interest" description="Disordered" evidence="9">
    <location>
        <begin position="432"/>
        <end position="477"/>
    </location>
</feature>
<dbReference type="Pfam" id="PF23539">
    <property type="entry name" value="DUF7134"/>
    <property type="match status" value="1"/>
</dbReference>
<keyword evidence="3" id="KW-0597">Phosphoprotein</keyword>
<dbReference type="GO" id="GO:0005524">
    <property type="term" value="F:ATP binding"/>
    <property type="evidence" value="ECO:0007669"/>
    <property type="project" value="UniProtKB-KW"/>
</dbReference>
<feature type="domain" description="Histidine kinase/HSP90-like ATPase" evidence="11">
    <location>
        <begin position="348"/>
        <end position="442"/>
    </location>
</feature>
<feature type="transmembrane region" description="Helical" evidence="10">
    <location>
        <begin position="99"/>
        <end position="115"/>
    </location>
</feature>
<feature type="transmembrane region" description="Helical" evidence="10">
    <location>
        <begin position="149"/>
        <end position="167"/>
    </location>
</feature>
<evidence type="ECO:0000259" key="11">
    <source>
        <dbReference type="SMART" id="SM00387"/>
    </source>
</evidence>
<keyword evidence="8" id="KW-0902">Two-component regulatory system</keyword>
<dbReference type="GO" id="GO:0000155">
    <property type="term" value="F:phosphorelay sensor kinase activity"/>
    <property type="evidence" value="ECO:0007669"/>
    <property type="project" value="InterPro"/>
</dbReference>
<evidence type="ECO:0000256" key="4">
    <source>
        <dbReference type="ARBA" id="ARBA00022679"/>
    </source>
</evidence>
<evidence type="ECO:0000256" key="7">
    <source>
        <dbReference type="ARBA" id="ARBA00022840"/>
    </source>
</evidence>
<name>A0A2A9CX94_9MICO</name>
<evidence type="ECO:0000313" key="12">
    <source>
        <dbReference type="EMBL" id="PFG19023.1"/>
    </source>
</evidence>
<sequence>MTSTADSRSSAPAPGSVDPAPPLDPRHDPESTLWARPGPTPEQARADVAIAAALFGAGVLSLALGQAIGMFSDPAPLPLAVAMLALAVLPLAWRRVAPAPVMAIVAVAMIVAGELSVQETIILNIALFSAIYTVGAWERDRRRARWSRVAVIVIMFAWLVVSFFRAITDAPDMEGPGLGALSPFAAVLMQQLLVNVLYFAGAYWFGEHSYRAARQRALTVARTRELERQRDLLSRQAVTIERLRIARELHDSVAHHVSLIGIQAGAARVLLDSDVERARGQLADLESSARSAVSDLYSMLGTLRDEDAGPVVSAIRLTQITDLVAESQASGVVTELEEIGEPSAVSDVAQLALYRVCQEALTNVRKHGGTGTHAVVRLRWLEDAVELEVSDDGAGRSRGYAGGAQLGIAGMRERMAALGGSLEAGPRERRGFLVRARVPRDRTALDRGAQHRTSPERTSPGPGVPDTPQEESGRMAP</sequence>
<dbReference type="InterPro" id="IPR011712">
    <property type="entry name" value="Sig_transdc_His_kin_sub3_dim/P"/>
</dbReference>
<comment type="caution">
    <text evidence="12">The sequence shown here is derived from an EMBL/GenBank/DDBJ whole genome shotgun (WGS) entry which is preliminary data.</text>
</comment>
<keyword evidence="6 12" id="KW-0418">Kinase</keyword>
<dbReference type="Gene3D" id="3.30.565.10">
    <property type="entry name" value="Histidine kinase-like ATPase, C-terminal domain"/>
    <property type="match status" value="1"/>
</dbReference>
<dbReference type="GO" id="GO:0046983">
    <property type="term" value="F:protein dimerization activity"/>
    <property type="evidence" value="ECO:0007669"/>
    <property type="project" value="InterPro"/>
</dbReference>
<dbReference type="InterPro" id="IPR055558">
    <property type="entry name" value="DUF7134"/>
</dbReference>
<keyword evidence="7" id="KW-0067">ATP-binding</keyword>
<feature type="transmembrane region" description="Helical" evidence="10">
    <location>
        <begin position="48"/>
        <end position="69"/>
    </location>
</feature>
<dbReference type="PANTHER" id="PTHR24421:SF10">
    <property type="entry name" value="NITRATE_NITRITE SENSOR PROTEIN NARQ"/>
    <property type="match status" value="1"/>
</dbReference>
<keyword evidence="13" id="KW-1185">Reference proteome</keyword>
<keyword evidence="10" id="KW-1133">Transmembrane helix</keyword>
<dbReference type="Proteomes" id="UP000224915">
    <property type="component" value="Unassembled WGS sequence"/>
</dbReference>
<dbReference type="InterPro" id="IPR003594">
    <property type="entry name" value="HATPase_dom"/>
</dbReference>
<reference evidence="12 13" key="1">
    <citation type="submission" date="2017-10" db="EMBL/GenBank/DDBJ databases">
        <title>Sequencing the genomes of 1000 actinobacteria strains.</title>
        <authorList>
            <person name="Klenk H.-P."/>
        </authorList>
    </citation>
    <scope>NUCLEOTIDE SEQUENCE [LARGE SCALE GENOMIC DNA]</scope>
    <source>
        <strain evidence="12 13">DSM 21801</strain>
    </source>
</reference>
<comment type="catalytic activity">
    <reaction evidence="1">
        <text>ATP + protein L-histidine = ADP + protein N-phospho-L-histidine.</text>
        <dbReference type="EC" id="2.7.13.3"/>
    </reaction>
</comment>
<dbReference type="InterPro" id="IPR036890">
    <property type="entry name" value="HATPase_C_sf"/>
</dbReference>
<evidence type="ECO:0000256" key="2">
    <source>
        <dbReference type="ARBA" id="ARBA00012438"/>
    </source>
</evidence>
<feature type="compositionally biased region" description="Polar residues" evidence="9">
    <location>
        <begin position="1"/>
        <end position="10"/>
    </location>
</feature>
<dbReference type="OrthoDB" id="227596at2"/>
<feature type="transmembrane region" description="Helical" evidence="10">
    <location>
        <begin position="187"/>
        <end position="206"/>
    </location>
</feature>
<evidence type="ECO:0000256" key="10">
    <source>
        <dbReference type="SAM" id="Phobius"/>
    </source>
</evidence>
<dbReference type="SMART" id="SM00387">
    <property type="entry name" value="HATPase_c"/>
    <property type="match status" value="1"/>
</dbReference>
<dbReference type="EC" id="2.7.13.3" evidence="2"/>
<evidence type="ECO:0000256" key="5">
    <source>
        <dbReference type="ARBA" id="ARBA00022741"/>
    </source>
</evidence>
<dbReference type="PANTHER" id="PTHR24421">
    <property type="entry name" value="NITRATE/NITRITE SENSOR PROTEIN NARX-RELATED"/>
    <property type="match status" value="1"/>
</dbReference>
<feature type="region of interest" description="Disordered" evidence="9">
    <location>
        <begin position="1"/>
        <end position="40"/>
    </location>
</feature>
<feature type="transmembrane region" description="Helical" evidence="10">
    <location>
        <begin position="121"/>
        <end position="137"/>
    </location>
</feature>
<keyword evidence="4" id="KW-0808">Transferase</keyword>
<dbReference type="GO" id="GO:0016020">
    <property type="term" value="C:membrane"/>
    <property type="evidence" value="ECO:0007669"/>
    <property type="project" value="InterPro"/>
</dbReference>
<dbReference type="AlphaFoldDB" id="A0A2A9CX94"/>
<evidence type="ECO:0000256" key="3">
    <source>
        <dbReference type="ARBA" id="ARBA00022553"/>
    </source>
</evidence>
<dbReference type="InterPro" id="IPR050482">
    <property type="entry name" value="Sensor_HK_TwoCompSys"/>
</dbReference>
<keyword evidence="5" id="KW-0547">Nucleotide-binding</keyword>
<accession>A0A2A9CX94</accession>
<dbReference type="RefSeq" id="WP_098468224.1">
    <property type="nucleotide sequence ID" value="NZ_PDJD01000001.1"/>
</dbReference>
<dbReference type="Pfam" id="PF02518">
    <property type="entry name" value="HATPase_c"/>
    <property type="match status" value="1"/>
</dbReference>
<feature type="compositionally biased region" description="Basic and acidic residues" evidence="9">
    <location>
        <begin position="438"/>
        <end position="455"/>
    </location>
</feature>